<dbReference type="Proteomes" id="UP000732377">
    <property type="component" value="Unassembled WGS sequence"/>
</dbReference>
<evidence type="ECO:0000313" key="8">
    <source>
        <dbReference type="Proteomes" id="UP000732377"/>
    </source>
</evidence>
<comment type="caution">
    <text evidence="7">The sequence shown here is derived from an EMBL/GenBank/DDBJ whole genome shotgun (WGS) entry which is preliminary data.</text>
</comment>
<reference evidence="7" key="1">
    <citation type="submission" date="2017-11" db="EMBL/GenBank/DDBJ databases">
        <title>Three new genomes from thermophilic consortium.</title>
        <authorList>
            <person name="Quaggio R."/>
            <person name="Amgarten D."/>
            <person name="Setubal J.C."/>
        </authorList>
    </citation>
    <scope>NUCLEOTIDE SEQUENCE</scope>
    <source>
        <strain evidence="7">ZCTH01-B2</strain>
    </source>
</reference>
<feature type="domain" description="Rad50/SbcC-type AAA" evidence="6">
    <location>
        <begin position="9"/>
        <end position="201"/>
    </location>
</feature>
<gene>
    <name evidence="7" type="ORF">CWE10_10535</name>
</gene>
<sequence>MRPIRLAFAGLQSYREPQEIDFRELMGAGLFGIFGPTGAGKSTILDAITLALYGRVERTRGTMGIMNLNENRLWVKFTFALGGTEYRVERSYRREKDTPSIRSEHARLVRVLPEGDEVLADREREVTQQVTDLLGLEIDDFTRAVVLPQGQFAEFLKLTGSKRTEMLQRIFALSQYGDVLNERLKRRKEAVERQLDAVAGEQRGLGDASAEAVSAAEEALRQVTAALAEAERQLADTESRFKEWERVWQLQQELAGITDELARWEAQAQAVDAARAELDAARRADAVRPHLTARDQAAAAAARAERAVALAEQAVRDAEAEVARAAQAYAEARTNRMEQAPALTRRQADLQRAVELEDRLEEARRQAGEVEEQVAALRERHDAVVRQIGEAEKRAAALRARETGLQEEIARLEVSPEERNRITDAQRALDRLREAERALLQAEQRVRQREEELEHARRAAEQAEALRLEAERRLQEVESAMQRLEAEPPADEADLRAQEAWLGRAGEQIRTVAGLAAQYAQRQAEADARRREWEEAAARIEQALLEEAQQQQAVEAAEQEREAVRAAVAAARRRAHAAALAQALTPGEPCPVCGSREHPQPAVVGEAVNLEAEEARLEQAEARLRAAGSALGRAQERTAAAREQAESARRRQAEAERALEEARLALEAARERLPAAWRSLAGPQLEEALAREAAEHEERARRFAGWREQVAALQQAREERTRALFAAAGDARERQAAVAHAEQALADARAEADARRSAAAECAAQFDAVRGDLDAAGVEAALRRIRDADERVADLRRSLAEVRTGQQELESRLGALRTEEKRCADELQEARVRHAQAVQRYEEVADQWRRLSGGEPARPQLTAVESRLTRLAQEEEQAAAAKERAERAHGQAEAARAAAVRELEVAHRHVAEAEAALAEALTVAGFESAEAARGALRLAARQAALDEEIRRHDQEGERLKGRQAALEQQLAGRSISAEEWRAWVDRLEQARRSAAERREERARAMQVRDDLLAKQRRWQELEEQRLGLAARLDHLDELQKVLRGNAFVNFIAQEQMARVAADASRRLRQLTRDRYTLEAAPDGSFLVRDETNGGTLRSVNTLSGGETFLASLSLALALSAQIQLHGHYPLEFFFLDEGFGTLDPELLDVVISTLERLHFDRLNVGVISHVAELRNRLHRRVIVEPAEPGGRGSRLRLERA</sequence>
<dbReference type="RefSeq" id="WP_273379696.1">
    <property type="nucleotide sequence ID" value="NZ_PIUK01000095.1"/>
</dbReference>
<evidence type="ECO:0000313" key="7">
    <source>
        <dbReference type="EMBL" id="MBY6276637.1"/>
    </source>
</evidence>
<dbReference type="PANTHER" id="PTHR32114:SF2">
    <property type="entry name" value="ABC TRANSPORTER ABCH.3"/>
    <property type="match status" value="1"/>
</dbReference>
<comment type="similarity">
    <text evidence="1">Belongs to the SMC family. SbcC subfamily.</text>
</comment>
<evidence type="ECO:0000259" key="6">
    <source>
        <dbReference type="Pfam" id="PF13476"/>
    </source>
</evidence>
<keyword evidence="4" id="KW-0175">Coiled coil</keyword>
<comment type="subunit">
    <text evidence="2">Heterodimer of SbcC and SbcD.</text>
</comment>
<dbReference type="PANTHER" id="PTHR32114">
    <property type="entry name" value="ABC TRANSPORTER ABCH.3"/>
    <property type="match status" value="1"/>
</dbReference>
<feature type="coiled-coil region" evidence="4">
    <location>
        <begin position="523"/>
        <end position="574"/>
    </location>
</feature>
<evidence type="ECO:0000256" key="5">
    <source>
        <dbReference type="SAM" id="MobiDB-lite"/>
    </source>
</evidence>
<evidence type="ECO:0000256" key="2">
    <source>
        <dbReference type="ARBA" id="ARBA00011322"/>
    </source>
</evidence>
<feature type="coiled-coil region" evidence="4">
    <location>
        <begin position="181"/>
        <end position="267"/>
    </location>
</feature>
<dbReference type="SUPFAM" id="SSF52540">
    <property type="entry name" value="P-loop containing nucleoside triphosphate hydrolases"/>
    <property type="match status" value="1"/>
</dbReference>
<feature type="coiled-coil region" evidence="4">
    <location>
        <begin position="294"/>
        <end position="487"/>
    </location>
</feature>
<dbReference type="InterPro" id="IPR027417">
    <property type="entry name" value="P-loop_NTPase"/>
</dbReference>
<dbReference type="GO" id="GO:0006302">
    <property type="term" value="P:double-strand break repair"/>
    <property type="evidence" value="ECO:0007669"/>
    <property type="project" value="InterPro"/>
</dbReference>
<evidence type="ECO:0000256" key="4">
    <source>
        <dbReference type="SAM" id="Coils"/>
    </source>
</evidence>
<name>A0A953LK60_SYMTR</name>
<dbReference type="InterPro" id="IPR038729">
    <property type="entry name" value="Rad50/SbcC_AAA"/>
</dbReference>
<protein>
    <recommendedName>
        <fullName evidence="3">Nuclease SbcCD subunit C</fullName>
    </recommendedName>
</protein>
<dbReference type="Gene3D" id="3.40.50.300">
    <property type="entry name" value="P-loop containing nucleotide triphosphate hydrolases"/>
    <property type="match status" value="2"/>
</dbReference>
<dbReference type="Pfam" id="PF13476">
    <property type="entry name" value="AAA_23"/>
    <property type="match status" value="1"/>
</dbReference>
<feature type="coiled-coil region" evidence="4">
    <location>
        <begin position="824"/>
        <end position="902"/>
    </location>
</feature>
<dbReference type="GO" id="GO:0016887">
    <property type="term" value="F:ATP hydrolysis activity"/>
    <property type="evidence" value="ECO:0007669"/>
    <property type="project" value="InterPro"/>
</dbReference>
<evidence type="ECO:0000256" key="1">
    <source>
        <dbReference type="ARBA" id="ARBA00006930"/>
    </source>
</evidence>
<organism evidence="7 8">
    <name type="scientific">Symbiobacterium thermophilum</name>
    <dbReference type="NCBI Taxonomy" id="2734"/>
    <lineage>
        <taxon>Bacteria</taxon>
        <taxon>Bacillati</taxon>
        <taxon>Bacillota</taxon>
        <taxon>Clostridia</taxon>
        <taxon>Eubacteriales</taxon>
        <taxon>Symbiobacteriaceae</taxon>
        <taxon>Symbiobacterium</taxon>
    </lineage>
</organism>
<feature type="region of interest" description="Disordered" evidence="5">
    <location>
        <begin position="635"/>
        <end position="654"/>
    </location>
</feature>
<proteinExistence type="inferred from homology"/>
<evidence type="ECO:0000256" key="3">
    <source>
        <dbReference type="ARBA" id="ARBA00013368"/>
    </source>
</evidence>
<dbReference type="EMBL" id="PIUK01000095">
    <property type="protein sequence ID" value="MBY6276637.1"/>
    <property type="molecule type" value="Genomic_DNA"/>
</dbReference>
<accession>A0A953LK60</accession>
<dbReference type="AlphaFoldDB" id="A0A953LK60"/>